<keyword evidence="3" id="KW-1185">Reference proteome</keyword>
<dbReference type="AlphaFoldDB" id="A0A6M4J027"/>
<dbReference type="RefSeq" id="WP_171227237.1">
    <property type="nucleotide sequence ID" value="NZ_CP053085.1"/>
</dbReference>
<evidence type="ECO:0000259" key="1">
    <source>
        <dbReference type="Pfam" id="PF01883"/>
    </source>
</evidence>
<protein>
    <submittedName>
        <fullName evidence="2">Metal-sulfur cluster assembly factor</fullName>
    </submittedName>
</protein>
<dbReference type="PANTHER" id="PTHR42831:SF1">
    <property type="entry name" value="FE-S PROTEIN MATURATION AUXILIARY FACTOR YITW"/>
    <property type="match status" value="1"/>
</dbReference>
<dbReference type="InterPro" id="IPR034904">
    <property type="entry name" value="FSCA_dom_sf"/>
</dbReference>
<dbReference type="KEGG" id="ggr:HKW67_20890"/>
<dbReference type="Gene3D" id="3.30.300.130">
    <property type="entry name" value="Fe-S cluster assembly (FSCA)"/>
    <property type="match status" value="1"/>
</dbReference>
<name>A0A6M4J027_9BACT</name>
<dbReference type="Pfam" id="PF01883">
    <property type="entry name" value="FeS_assembly_P"/>
    <property type="match status" value="1"/>
</dbReference>
<sequence>MDQIQDPTPEAEPAGEISADQARLVLRRVKDPELNLNIVDLGLIYEVHVTGSNVQIDMSLTSPGCPSGPEIMGEAEQQLRTIPGIGDVTMNLVWSPPWTPERIEPRVRAYMGF</sequence>
<feature type="domain" description="MIP18 family-like" evidence="1">
    <location>
        <begin position="21"/>
        <end position="89"/>
    </location>
</feature>
<evidence type="ECO:0000313" key="2">
    <source>
        <dbReference type="EMBL" id="QJR37801.1"/>
    </source>
</evidence>
<dbReference type="Proteomes" id="UP000500938">
    <property type="component" value="Chromosome"/>
</dbReference>
<accession>A0A6M4J027</accession>
<dbReference type="InterPro" id="IPR002744">
    <property type="entry name" value="MIP18-like"/>
</dbReference>
<gene>
    <name evidence="2" type="ORF">HKW67_20890</name>
</gene>
<dbReference type="EMBL" id="CP053085">
    <property type="protein sequence ID" value="QJR37801.1"/>
    <property type="molecule type" value="Genomic_DNA"/>
</dbReference>
<proteinExistence type="predicted"/>
<dbReference type="SUPFAM" id="SSF117916">
    <property type="entry name" value="Fe-S cluster assembly (FSCA) domain-like"/>
    <property type="match status" value="1"/>
</dbReference>
<evidence type="ECO:0000313" key="3">
    <source>
        <dbReference type="Proteomes" id="UP000500938"/>
    </source>
</evidence>
<organism evidence="2 3">
    <name type="scientific">Gemmatimonas groenlandica</name>
    <dbReference type="NCBI Taxonomy" id="2732249"/>
    <lineage>
        <taxon>Bacteria</taxon>
        <taxon>Pseudomonadati</taxon>
        <taxon>Gemmatimonadota</taxon>
        <taxon>Gemmatimonadia</taxon>
        <taxon>Gemmatimonadales</taxon>
        <taxon>Gemmatimonadaceae</taxon>
        <taxon>Gemmatimonas</taxon>
    </lineage>
</organism>
<dbReference type="InterPro" id="IPR052339">
    <property type="entry name" value="Fe-S_Maturation_MIP18"/>
</dbReference>
<dbReference type="PANTHER" id="PTHR42831">
    <property type="entry name" value="FE-S PROTEIN MATURATION AUXILIARY FACTOR YITW"/>
    <property type="match status" value="1"/>
</dbReference>
<reference evidence="2 3" key="1">
    <citation type="submission" date="2020-05" db="EMBL/GenBank/DDBJ databases">
        <title>Complete genome sequence of Gemmatimonas greenlandica TET16.</title>
        <authorList>
            <person name="Zeng Y."/>
        </authorList>
    </citation>
    <scope>NUCLEOTIDE SEQUENCE [LARGE SCALE GENOMIC DNA]</scope>
    <source>
        <strain evidence="2 3">TET16</strain>
    </source>
</reference>